<evidence type="ECO:0000259" key="1">
    <source>
        <dbReference type="PROSITE" id="PS50965"/>
    </source>
</evidence>
<dbReference type="EMBL" id="FOXC01000018">
    <property type="protein sequence ID" value="SFP40846.1"/>
    <property type="molecule type" value="Genomic_DNA"/>
</dbReference>
<dbReference type="Proteomes" id="UP000242243">
    <property type="component" value="Unassembled WGS sequence"/>
</dbReference>
<name>A0A1I5Q4M9_9BACI</name>
<dbReference type="RefSeq" id="WP_089832100.1">
    <property type="nucleotide sequence ID" value="NZ_BJWI01000066.1"/>
</dbReference>
<dbReference type="STRING" id="306540.SAMN05421839_11846"/>
<evidence type="ECO:0000313" key="4">
    <source>
        <dbReference type="Proteomes" id="UP000242243"/>
    </source>
</evidence>
<feature type="domain" description="NERD" evidence="1">
    <location>
        <begin position="117"/>
        <end position="233"/>
    </location>
</feature>
<reference evidence="3 4" key="1">
    <citation type="submission" date="2016-10" db="EMBL/GenBank/DDBJ databases">
        <authorList>
            <person name="de Groot N.N."/>
        </authorList>
    </citation>
    <scope>NUCLEOTIDE SEQUENCE [LARGE SCALE GENOMIC DNA]</scope>
    <source>
        <strain evidence="3 4">DSM 17073</strain>
    </source>
</reference>
<proteinExistence type="predicted"/>
<evidence type="ECO:0000313" key="3">
    <source>
        <dbReference type="EMBL" id="SFP40846.1"/>
    </source>
</evidence>
<dbReference type="AlphaFoldDB" id="A0A1I5Q4M9"/>
<dbReference type="OrthoDB" id="2433183at2"/>
<sequence>MAQLIKLENYISRYEQDPFHYPSQYMRLKQEQWQQLRHTFENPVVPEQIEEPKEETSFFNQWRKRKKDTDENVVDDEPIQALPKTEEQLKVYYLNQLYQFQLKWASSTITQMSFIDRMYEDDLVLKYLLQRFPDTYLVMYHPIFHLKKAEVEADIIIITPFDIYIIKLVEFSSDMKIIAGDDRQWQKEEKSVRSNFISPLLSLKRTEKIVKSILNYKEVDMPVTKIVLSRSNVIDYHLEPFQTIYIGKNIHEDWVLKQRQLKTTLKHKQLKVIDALLSFSDTVSFNRPEWQREDSDQFNWE</sequence>
<evidence type="ECO:0000313" key="5">
    <source>
        <dbReference type="Proteomes" id="UP000321547"/>
    </source>
</evidence>
<keyword evidence="5" id="KW-1185">Reference proteome</keyword>
<dbReference type="InterPro" id="IPR011528">
    <property type="entry name" value="NERD"/>
</dbReference>
<dbReference type="EMBL" id="BJWI01000066">
    <property type="protein sequence ID" value="GEM02833.1"/>
    <property type="molecule type" value="Genomic_DNA"/>
</dbReference>
<reference evidence="2 5" key="2">
    <citation type="submission" date="2019-07" db="EMBL/GenBank/DDBJ databases">
        <title>Whole genome shotgun sequence of Halolactibacillus halophilus NBRC 100868.</title>
        <authorList>
            <person name="Hosoyama A."/>
            <person name="Uohara A."/>
            <person name="Ohji S."/>
            <person name="Ichikawa N."/>
        </authorList>
    </citation>
    <scope>NUCLEOTIDE SEQUENCE [LARGE SCALE GENOMIC DNA]</scope>
    <source>
        <strain evidence="2 5">NBRC 100868</strain>
    </source>
</reference>
<protein>
    <submittedName>
        <fullName evidence="3">Nuclease-related domain-containing protein</fullName>
    </submittedName>
</protein>
<organism evidence="3 4">
    <name type="scientific">Halolactibacillus halophilus</name>
    <dbReference type="NCBI Taxonomy" id="306540"/>
    <lineage>
        <taxon>Bacteria</taxon>
        <taxon>Bacillati</taxon>
        <taxon>Bacillota</taxon>
        <taxon>Bacilli</taxon>
        <taxon>Bacillales</taxon>
        <taxon>Bacillaceae</taxon>
        <taxon>Halolactibacillus</taxon>
    </lineage>
</organism>
<dbReference type="Pfam" id="PF08378">
    <property type="entry name" value="NERD"/>
    <property type="match status" value="1"/>
</dbReference>
<dbReference type="PROSITE" id="PS50965">
    <property type="entry name" value="NERD"/>
    <property type="match status" value="1"/>
</dbReference>
<dbReference type="Proteomes" id="UP000321547">
    <property type="component" value="Unassembled WGS sequence"/>
</dbReference>
<gene>
    <name evidence="2" type="primary">ytlQ</name>
    <name evidence="2" type="ORF">HHA03_23650</name>
    <name evidence="3" type="ORF">SAMN05421839_11846</name>
</gene>
<evidence type="ECO:0000313" key="2">
    <source>
        <dbReference type="EMBL" id="GEM02833.1"/>
    </source>
</evidence>
<accession>A0A1I5Q4M9</accession>